<dbReference type="OrthoDB" id="9626630at2759"/>
<feature type="transmembrane region" description="Helical" evidence="5">
    <location>
        <begin position="173"/>
        <end position="196"/>
    </location>
</feature>
<dbReference type="Proteomes" id="UP000694546">
    <property type="component" value="Unassembled WGS sequence"/>
</dbReference>
<dbReference type="AlphaFoldDB" id="A0A8C4YY86"/>
<comment type="subcellular location">
    <subcellularLocation>
        <location evidence="1">Membrane</location>
        <topology evidence="1">Multi-pass membrane protein</topology>
    </subcellularLocation>
</comment>
<keyword evidence="2 5" id="KW-0812">Transmembrane</keyword>
<evidence type="ECO:0000256" key="1">
    <source>
        <dbReference type="ARBA" id="ARBA00004141"/>
    </source>
</evidence>
<proteinExistence type="predicted"/>
<feature type="transmembrane region" description="Helical" evidence="5">
    <location>
        <begin position="124"/>
        <end position="153"/>
    </location>
</feature>
<keyword evidence="4 5" id="KW-0472">Membrane</keyword>
<sequence>MCTHIHRYDVRITFASLVLTAGISGLLSFALLAAAIGSEYWYIIEISPLNQSGFEDMNSHSGLWRSNEGGKVYSFTADYPIYSESELYILNLHSVIVVLLPLSLVLLVFGGICGLVSSLAQSPVLLVCTATYFFTCSLLTLSGMVLYITYSYLALAETERLLGPEGLVGVSTSFGWSTVLAWLSYGLEVLSGLLLLTAAHKVKQDRPTVP</sequence>
<reference evidence="6" key="2">
    <citation type="submission" date="2025-09" db="UniProtKB">
        <authorList>
            <consortium name="Ensembl"/>
        </authorList>
    </citation>
    <scope>IDENTIFICATION</scope>
</reference>
<organism evidence="6 7">
    <name type="scientific">Gadus morhua</name>
    <name type="common">Atlantic cod</name>
    <dbReference type="NCBI Taxonomy" id="8049"/>
    <lineage>
        <taxon>Eukaryota</taxon>
        <taxon>Metazoa</taxon>
        <taxon>Chordata</taxon>
        <taxon>Craniata</taxon>
        <taxon>Vertebrata</taxon>
        <taxon>Euteleostomi</taxon>
        <taxon>Actinopterygii</taxon>
        <taxon>Neopterygii</taxon>
        <taxon>Teleostei</taxon>
        <taxon>Neoteleostei</taxon>
        <taxon>Acanthomorphata</taxon>
        <taxon>Zeiogadaria</taxon>
        <taxon>Gadariae</taxon>
        <taxon>Gadiformes</taxon>
        <taxon>Gadoidei</taxon>
        <taxon>Gadidae</taxon>
        <taxon>Gadus</taxon>
    </lineage>
</organism>
<evidence type="ECO:0000313" key="6">
    <source>
        <dbReference type="Ensembl" id="ENSGMOP00000002878.2"/>
    </source>
</evidence>
<accession>A0A8C4YY86</accession>
<evidence type="ECO:0000256" key="2">
    <source>
        <dbReference type="ARBA" id="ARBA00022692"/>
    </source>
</evidence>
<evidence type="ECO:0000256" key="4">
    <source>
        <dbReference type="ARBA" id="ARBA00023136"/>
    </source>
</evidence>
<feature type="transmembrane region" description="Helical" evidence="5">
    <location>
        <begin position="12"/>
        <end position="36"/>
    </location>
</feature>
<evidence type="ECO:0000256" key="5">
    <source>
        <dbReference type="SAM" id="Phobius"/>
    </source>
</evidence>
<dbReference type="Gene3D" id="1.20.140.150">
    <property type="match status" value="1"/>
</dbReference>
<protein>
    <submittedName>
        <fullName evidence="6">Transmembrane protein 235b</fullName>
    </submittedName>
</protein>
<dbReference type="InterPro" id="IPR039951">
    <property type="entry name" value="TMEM114/TMEM235"/>
</dbReference>
<evidence type="ECO:0000256" key="3">
    <source>
        <dbReference type="ARBA" id="ARBA00022989"/>
    </source>
</evidence>
<dbReference type="OMA" id="WSINEGR"/>
<feature type="transmembrane region" description="Helical" evidence="5">
    <location>
        <begin position="88"/>
        <end position="112"/>
    </location>
</feature>
<dbReference type="GeneTree" id="ENSGT00390000011615"/>
<dbReference type="Ensembl" id="ENSGMOT00000002969.2">
    <property type="protein sequence ID" value="ENSGMOP00000002878.2"/>
    <property type="gene ID" value="ENSGMOG00000002738.2"/>
</dbReference>
<dbReference type="Pfam" id="PF13903">
    <property type="entry name" value="Claudin_2"/>
    <property type="match status" value="1"/>
</dbReference>
<keyword evidence="3 5" id="KW-1133">Transmembrane helix</keyword>
<reference evidence="6" key="1">
    <citation type="submission" date="2025-08" db="UniProtKB">
        <authorList>
            <consortium name="Ensembl"/>
        </authorList>
    </citation>
    <scope>IDENTIFICATION</scope>
</reference>
<dbReference type="PANTHER" id="PTHR20516:SF1">
    <property type="entry name" value="TRANSMEMBRANE PROTEIN 235"/>
    <property type="match status" value="1"/>
</dbReference>
<keyword evidence="7" id="KW-1185">Reference proteome</keyword>
<gene>
    <name evidence="6" type="primary">tmem235b</name>
</gene>
<evidence type="ECO:0000313" key="7">
    <source>
        <dbReference type="Proteomes" id="UP000694546"/>
    </source>
</evidence>
<dbReference type="InterPro" id="IPR004031">
    <property type="entry name" value="PMP22/EMP/MP20/Claudin"/>
</dbReference>
<name>A0A8C4YY86_GADMO</name>
<dbReference type="GO" id="GO:0016324">
    <property type="term" value="C:apical plasma membrane"/>
    <property type="evidence" value="ECO:0007669"/>
    <property type="project" value="TreeGrafter"/>
</dbReference>
<dbReference type="PANTHER" id="PTHR20516">
    <property type="entry name" value="TRANSMEMBRANE PROTEIN 114/235 FAMILY MEMBER"/>
    <property type="match status" value="1"/>
</dbReference>